<dbReference type="Pfam" id="PF00849">
    <property type="entry name" value="PseudoU_synth_2"/>
    <property type="match status" value="1"/>
</dbReference>
<evidence type="ECO:0000313" key="6">
    <source>
        <dbReference type="Proteomes" id="UP000433493"/>
    </source>
</evidence>
<name>A0A7J5BCQ8_9MICO</name>
<dbReference type="PANTHER" id="PTHR21600:SF84">
    <property type="entry name" value="PSEUDOURIDINE SYNTHASE RSUA_RLUA-LIKE DOMAIN-CONTAINING PROTEIN"/>
    <property type="match status" value="1"/>
</dbReference>
<gene>
    <name evidence="5" type="ORF">F8O05_03770</name>
</gene>
<feature type="domain" description="Pseudouridine synthase RsuA/RluA-like" evidence="4">
    <location>
        <begin position="69"/>
        <end position="215"/>
    </location>
</feature>
<keyword evidence="6" id="KW-1185">Reference proteome</keyword>
<evidence type="ECO:0000256" key="1">
    <source>
        <dbReference type="ARBA" id="ARBA00000073"/>
    </source>
</evidence>
<dbReference type="RefSeq" id="WP_158051433.1">
    <property type="nucleotide sequence ID" value="NZ_WBKB01000002.1"/>
</dbReference>
<reference evidence="5 6" key="1">
    <citation type="submission" date="2019-09" db="EMBL/GenBank/DDBJ databases">
        <title>Phylogeny of genus Pseudoclavibacter and closely related genus.</title>
        <authorList>
            <person name="Li Y."/>
        </authorList>
    </citation>
    <scope>NUCLEOTIDE SEQUENCE [LARGE SCALE GENOMIC DNA]</scope>
    <source>
        <strain evidence="5 6">KCTC 13959</strain>
    </source>
</reference>
<protein>
    <recommendedName>
        <fullName evidence="2">RNA pseudouridylate synthase</fullName>
    </recommendedName>
    <alternativeName>
        <fullName evidence="3">RNA-uridine isomerase</fullName>
    </alternativeName>
</protein>
<evidence type="ECO:0000256" key="3">
    <source>
        <dbReference type="ARBA" id="ARBA00033164"/>
    </source>
</evidence>
<dbReference type="GO" id="GO:0009982">
    <property type="term" value="F:pseudouridine synthase activity"/>
    <property type="evidence" value="ECO:0007669"/>
    <property type="project" value="InterPro"/>
</dbReference>
<dbReference type="Gene3D" id="3.30.2350.10">
    <property type="entry name" value="Pseudouridine synthase"/>
    <property type="match status" value="1"/>
</dbReference>
<dbReference type="PANTHER" id="PTHR21600">
    <property type="entry name" value="MITOCHONDRIAL RNA PSEUDOURIDINE SYNTHASE"/>
    <property type="match status" value="1"/>
</dbReference>
<dbReference type="GO" id="GO:0000455">
    <property type="term" value="P:enzyme-directed rRNA pseudouridine synthesis"/>
    <property type="evidence" value="ECO:0007669"/>
    <property type="project" value="TreeGrafter"/>
</dbReference>
<comment type="catalytic activity">
    <reaction evidence="1">
        <text>a uridine in RNA = a pseudouridine in RNA</text>
        <dbReference type="Rhea" id="RHEA:48348"/>
        <dbReference type="Rhea" id="RHEA-COMP:12068"/>
        <dbReference type="Rhea" id="RHEA-COMP:12069"/>
        <dbReference type="ChEBI" id="CHEBI:65314"/>
        <dbReference type="ChEBI" id="CHEBI:65315"/>
    </reaction>
</comment>
<dbReference type="GO" id="GO:0003723">
    <property type="term" value="F:RNA binding"/>
    <property type="evidence" value="ECO:0007669"/>
    <property type="project" value="InterPro"/>
</dbReference>
<dbReference type="InterPro" id="IPR006145">
    <property type="entry name" value="PsdUridine_synth_RsuA/RluA"/>
</dbReference>
<dbReference type="InterPro" id="IPR050188">
    <property type="entry name" value="RluA_PseudoU_synthase"/>
</dbReference>
<dbReference type="AlphaFoldDB" id="A0A7J5BCQ8"/>
<proteinExistence type="predicted"/>
<dbReference type="InterPro" id="IPR020103">
    <property type="entry name" value="PsdUridine_synth_cat_dom_sf"/>
</dbReference>
<sequence length="272" mass="30756">MGAWLRDKLPTEAKPAEMLASERFVYSDATPVHDTDLYRPNTFMWFYRDLREEPAVPGEISVVHRDARIVVIDKPPFLATTPRGRHVAQTVLVRMRDRLGLPELSPAHRLDRVTSGLLVLTTEQKWRGAYQALFQEQLVEKVYRAVAPLDPALELPAFVENRIEKTRGVLQAAIVPGEPNARTRIELETPLDNQRAIYRLSPATGKTHQLRIHLNSLGIPIENDPLYPVVCDDDPEDFANPLQLLAAELSFADPVDGTPRQFFSKRSLPLTL</sequence>
<dbReference type="OrthoDB" id="9807829at2"/>
<comment type="caution">
    <text evidence="5">The sequence shown here is derived from an EMBL/GenBank/DDBJ whole genome shotgun (WGS) entry which is preliminary data.</text>
</comment>
<dbReference type="EMBL" id="WBKB01000002">
    <property type="protein sequence ID" value="KAB1643929.1"/>
    <property type="molecule type" value="Genomic_DNA"/>
</dbReference>
<evidence type="ECO:0000259" key="4">
    <source>
        <dbReference type="Pfam" id="PF00849"/>
    </source>
</evidence>
<dbReference type="SUPFAM" id="SSF55120">
    <property type="entry name" value="Pseudouridine synthase"/>
    <property type="match status" value="1"/>
</dbReference>
<organism evidence="5 6">
    <name type="scientific">Gulosibacter chungangensis</name>
    <dbReference type="NCBI Taxonomy" id="979746"/>
    <lineage>
        <taxon>Bacteria</taxon>
        <taxon>Bacillati</taxon>
        <taxon>Actinomycetota</taxon>
        <taxon>Actinomycetes</taxon>
        <taxon>Micrococcales</taxon>
        <taxon>Microbacteriaceae</taxon>
        <taxon>Gulosibacter</taxon>
    </lineage>
</organism>
<dbReference type="GO" id="GO:0140098">
    <property type="term" value="F:catalytic activity, acting on RNA"/>
    <property type="evidence" value="ECO:0007669"/>
    <property type="project" value="UniProtKB-ARBA"/>
</dbReference>
<dbReference type="Proteomes" id="UP000433493">
    <property type="component" value="Unassembled WGS sequence"/>
</dbReference>
<evidence type="ECO:0000256" key="2">
    <source>
        <dbReference type="ARBA" id="ARBA00031870"/>
    </source>
</evidence>
<evidence type="ECO:0000313" key="5">
    <source>
        <dbReference type="EMBL" id="KAB1643929.1"/>
    </source>
</evidence>
<accession>A0A7J5BCQ8</accession>